<protein>
    <submittedName>
        <fullName evidence="1">Uncharacterized protein</fullName>
    </submittedName>
</protein>
<name>M5RYH8_9BACT</name>
<reference evidence="1 2" key="1">
    <citation type="journal article" date="2013" name="Mar. Genomics">
        <title>Expression of sulfatases in Rhodopirellula baltica and the diversity of sulfatases in the genus Rhodopirellula.</title>
        <authorList>
            <person name="Wegner C.E."/>
            <person name="Richter-Heitmann T."/>
            <person name="Klindworth A."/>
            <person name="Klockow C."/>
            <person name="Richter M."/>
            <person name="Achstetter T."/>
            <person name="Glockner F.O."/>
            <person name="Harder J."/>
        </authorList>
    </citation>
    <scope>NUCLEOTIDE SEQUENCE [LARGE SCALE GENOMIC DNA]</scope>
    <source>
        <strain evidence="1 2">SH398</strain>
    </source>
</reference>
<dbReference type="Proteomes" id="UP000011996">
    <property type="component" value="Unassembled WGS sequence"/>
</dbReference>
<accession>M5RYH8</accession>
<comment type="caution">
    <text evidence="1">The sequence shown here is derived from an EMBL/GenBank/DDBJ whole genome shotgun (WGS) entry which is preliminary data.</text>
</comment>
<dbReference type="AlphaFoldDB" id="M5RYH8"/>
<proteinExistence type="predicted"/>
<dbReference type="EMBL" id="ANOF01000162">
    <property type="protein sequence ID" value="EMI24340.1"/>
    <property type="molecule type" value="Genomic_DNA"/>
</dbReference>
<sequence>MVSSTTSIAPISRETHSRDFLSGLIFSAQVCYLESRRTSDCR</sequence>
<evidence type="ECO:0000313" key="2">
    <source>
        <dbReference type="Proteomes" id="UP000011996"/>
    </source>
</evidence>
<organism evidence="1 2">
    <name type="scientific">Rhodopirellula europaea SH398</name>
    <dbReference type="NCBI Taxonomy" id="1263868"/>
    <lineage>
        <taxon>Bacteria</taxon>
        <taxon>Pseudomonadati</taxon>
        <taxon>Planctomycetota</taxon>
        <taxon>Planctomycetia</taxon>
        <taxon>Pirellulales</taxon>
        <taxon>Pirellulaceae</taxon>
        <taxon>Rhodopirellula</taxon>
    </lineage>
</organism>
<dbReference type="STRING" id="1263868.RESH_05165"/>
<evidence type="ECO:0000313" key="1">
    <source>
        <dbReference type="EMBL" id="EMI24340.1"/>
    </source>
</evidence>
<gene>
    <name evidence="1" type="ORF">RESH_05165</name>
</gene>